<dbReference type="AlphaFoldDB" id="A0A139X766"/>
<gene>
    <name evidence="2" type="ORF">WA1_25795</name>
</gene>
<organism evidence="2 3">
    <name type="scientific">Scytonema hofmannii PCC 7110</name>
    <dbReference type="NCBI Taxonomy" id="128403"/>
    <lineage>
        <taxon>Bacteria</taxon>
        <taxon>Bacillati</taxon>
        <taxon>Cyanobacteriota</taxon>
        <taxon>Cyanophyceae</taxon>
        <taxon>Nostocales</taxon>
        <taxon>Scytonemataceae</taxon>
        <taxon>Scytonema</taxon>
    </lineage>
</organism>
<reference evidence="2 3" key="1">
    <citation type="journal article" date="2013" name="Genome Biol. Evol.">
        <title>Genomes of Stigonematalean cyanobacteria (subsection V) and the evolution of oxygenic photosynthesis from prokaryotes to plastids.</title>
        <authorList>
            <person name="Dagan T."/>
            <person name="Roettger M."/>
            <person name="Stucken K."/>
            <person name="Landan G."/>
            <person name="Koch R."/>
            <person name="Major P."/>
            <person name="Gould S.B."/>
            <person name="Goremykin V.V."/>
            <person name="Rippka R."/>
            <person name="Tandeau de Marsac N."/>
            <person name="Gugger M."/>
            <person name="Lockhart P.J."/>
            <person name="Allen J.F."/>
            <person name="Brune I."/>
            <person name="Maus I."/>
            <person name="Puhler A."/>
            <person name="Martin W.F."/>
        </authorList>
    </citation>
    <scope>NUCLEOTIDE SEQUENCE [LARGE SCALE GENOMIC DNA]</scope>
    <source>
        <strain evidence="2 3">PCC 7110</strain>
    </source>
</reference>
<evidence type="ECO:0000259" key="1">
    <source>
        <dbReference type="Pfam" id="PF12728"/>
    </source>
</evidence>
<evidence type="ECO:0000313" key="3">
    <source>
        <dbReference type="Proteomes" id="UP000076925"/>
    </source>
</evidence>
<protein>
    <submittedName>
        <fullName evidence="2">DNA-binding protein</fullName>
    </submittedName>
</protein>
<keyword evidence="2" id="KW-0238">DNA-binding</keyword>
<evidence type="ECO:0000313" key="2">
    <source>
        <dbReference type="EMBL" id="KYC40537.1"/>
    </source>
</evidence>
<dbReference type="STRING" id="128403.WA1_25795"/>
<dbReference type="EMBL" id="ANNX02000027">
    <property type="protein sequence ID" value="KYC40537.1"/>
    <property type="molecule type" value="Genomic_DNA"/>
</dbReference>
<name>A0A139X766_9CYAN</name>
<dbReference type="OrthoDB" id="26212at2"/>
<accession>A0A139X766</accession>
<dbReference type="Proteomes" id="UP000076925">
    <property type="component" value="Unassembled WGS sequence"/>
</dbReference>
<dbReference type="RefSeq" id="WP_017747013.1">
    <property type="nucleotide sequence ID" value="NZ_KQ976354.1"/>
</dbReference>
<dbReference type="Pfam" id="PF12728">
    <property type="entry name" value="HTH_17"/>
    <property type="match status" value="1"/>
</dbReference>
<dbReference type="InterPro" id="IPR041657">
    <property type="entry name" value="HTH_17"/>
</dbReference>
<feature type="domain" description="Helix-turn-helix" evidence="1">
    <location>
        <begin position="80"/>
        <end position="128"/>
    </location>
</feature>
<comment type="caution">
    <text evidence="2">The sequence shown here is derived from an EMBL/GenBank/DDBJ whole genome shotgun (WGS) entry which is preliminary data.</text>
</comment>
<keyword evidence="3" id="KW-1185">Reference proteome</keyword>
<sequence>MTIILGTTASLESAVAQEQEAQTLKQLEQILRTEGNIAKIVGANGEQIDIPESLRQVLHYIVQSFVKGETISIIPENCEMTTQQAADFLNVSRPYLIKLLEQEDIPYIKVGTHRRVLFRDLMKYKEQRDIKRRQALQELTEFLQDEGFYDEEKSFSTR</sequence>
<dbReference type="NCBIfam" id="TIGR01764">
    <property type="entry name" value="excise"/>
    <property type="match status" value="1"/>
</dbReference>
<dbReference type="InterPro" id="IPR010093">
    <property type="entry name" value="SinI_DNA-bd"/>
</dbReference>
<dbReference type="GO" id="GO:0003677">
    <property type="term" value="F:DNA binding"/>
    <property type="evidence" value="ECO:0007669"/>
    <property type="project" value="UniProtKB-KW"/>
</dbReference>
<proteinExistence type="predicted"/>